<reference evidence="2" key="1">
    <citation type="journal article" date="2020" name="Stud. Mycol.">
        <title>101 Dothideomycetes genomes: a test case for predicting lifestyles and emergence of pathogens.</title>
        <authorList>
            <person name="Haridas S."/>
            <person name="Albert R."/>
            <person name="Binder M."/>
            <person name="Bloem J."/>
            <person name="Labutti K."/>
            <person name="Salamov A."/>
            <person name="Andreopoulos B."/>
            <person name="Baker S."/>
            <person name="Barry K."/>
            <person name="Bills G."/>
            <person name="Bluhm B."/>
            <person name="Cannon C."/>
            <person name="Castanera R."/>
            <person name="Culley D."/>
            <person name="Daum C."/>
            <person name="Ezra D."/>
            <person name="Gonzalez J."/>
            <person name="Henrissat B."/>
            <person name="Kuo A."/>
            <person name="Liang C."/>
            <person name="Lipzen A."/>
            <person name="Lutzoni F."/>
            <person name="Magnuson J."/>
            <person name="Mondo S."/>
            <person name="Nolan M."/>
            <person name="Ohm R."/>
            <person name="Pangilinan J."/>
            <person name="Park H.-J."/>
            <person name="Ramirez L."/>
            <person name="Alfaro M."/>
            <person name="Sun H."/>
            <person name="Tritt A."/>
            <person name="Yoshinaga Y."/>
            <person name="Zwiers L.-H."/>
            <person name="Turgeon B."/>
            <person name="Goodwin S."/>
            <person name="Spatafora J."/>
            <person name="Crous P."/>
            <person name="Grigoriev I."/>
        </authorList>
    </citation>
    <scope>NUCLEOTIDE SEQUENCE</scope>
    <source>
        <strain evidence="2">CBS 207.26</strain>
    </source>
</reference>
<organism evidence="2 3">
    <name type="scientific">Zopfia rhizophila CBS 207.26</name>
    <dbReference type="NCBI Taxonomy" id="1314779"/>
    <lineage>
        <taxon>Eukaryota</taxon>
        <taxon>Fungi</taxon>
        <taxon>Dikarya</taxon>
        <taxon>Ascomycota</taxon>
        <taxon>Pezizomycotina</taxon>
        <taxon>Dothideomycetes</taxon>
        <taxon>Dothideomycetes incertae sedis</taxon>
        <taxon>Zopfiaceae</taxon>
        <taxon>Zopfia</taxon>
    </lineage>
</organism>
<feature type="compositionally biased region" description="Basic residues" evidence="1">
    <location>
        <begin position="282"/>
        <end position="291"/>
    </location>
</feature>
<dbReference type="EMBL" id="ML994729">
    <property type="protein sequence ID" value="KAF2175560.1"/>
    <property type="molecule type" value="Genomic_DNA"/>
</dbReference>
<dbReference type="OrthoDB" id="3795696at2759"/>
<dbReference type="AlphaFoldDB" id="A0A6A6DC60"/>
<feature type="compositionally biased region" description="Basic and acidic residues" evidence="1">
    <location>
        <begin position="300"/>
        <end position="311"/>
    </location>
</feature>
<sequence length="440" mass="49103">MSSSINTPSFLNCPCIFLIASPTPYQTLLRTQMAPASYPAASNNNSTSLGPKFDSLKSWLAIYGNAEYVLYKREAVPPHLSYEDWAASQHALGPYLYHLTLDAWDEESSGDDEPVRPASPEPLQPVTTNGKPHTVDYTPIADSKTDEPDLPVKKQRRKRKKKVSSTLPPEGTADSTPGTGTTTPTTEVPTPDEPNASSALRRGLRVRTPAQQRPYFHHAKLFQQQEEPEREAEVDKTASPQTKSKRLCGASPDNFKDEVPEIDERDQGCSEPEERQVSSTKPPRRRGRPRKVPQISLSNLKDELKANKEENQENSELVVDTPSQKKALPQGKPGKQDEKQTPPQGKTGKEDEKSPTSQPKYSDAREDEDQENRGVETSPVGEVRKRKTHKRDSDGSQYWRNELKRPVGFCPGFGQLVSGKAQSFLSHYLPLSYFEQPVVD</sequence>
<evidence type="ECO:0000313" key="2">
    <source>
        <dbReference type="EMBL" id="KAF2175560.1"/>
    </source>
</evidence>
<evidence type="ECO:0000256" key="1">
    <source>
        <dbReference type="SAM" id="MobiDB-lite"/>
    </source>
</evidence>
<feature type="compositionally biased region" description="Low complexity" evidence="1">
    <location>
        <begin position="176"/>
        <end position="189"/>
    </location>
</feature>
<dbReference type="Proteomes" id="UP000800200">
    <property type="component" value="Unassembled WGS sequence"/>
</dbReference>
<feature type="compositionally biased region" description="Basic residues" evidence="1">
    <location>
        <begin position="153"/>
        <end position="163"/>
    </location>
</feature>
<protein>
    <submittedName>
        <fullName evidence="2">Uncharacterized protein</fullName>
    </submittedName>
</protein>
<feature type="compositionally biased region" description="Basic and acidic residues" evidence="1">
    <location>
        <begin position="143"/>
        <end position="152"/>
    </location>
</feature>
<name>A0A6A6DC60_9PEZI</name>
<accession>A0A6A6DC60</accession>
<feature type="compositionally biased region" description="Basic and acidic residues" evidence="1">
    <location>
        <begin position="265"/>
        <end position="276"/>
    </location>
</feature>
<feature type="region of interest" description="Disordered" evidence="1">
    <location>
        <begin position="106"/>
        <end position="405"/>
    </location>
</feature>
<proteinExistence type="predicted"/>
<gene>
    <name evidence="2" type="ORF">K469DRAFT_756165</name>
</gene>
<keyword evidence="3" id="KW-1185">Reference proteome</keyword>
<evidence type="ECO:0000313" key="3">
    <source>
        <dbReference type="Proteomes" id="UP000800200"/>
    </source>
</evidence>